<dbReference type="SUPFAM" id="SSF52343">
    <property type="entry name" value="Ferredoxin reductase-like, C-terminal NADP-linked domain"/>
    <property type="match status" value="1"/>
</dbReference>
<dbReference type="Gene3D" id="3.40.50.80">
    <property type="entry name" value="Nucleotide-binding domain of ferredoxin-NADP reductase (FNR) module"/>
    <property type="match status" value="1"/>
</dbReference>
<dbReference type="EMBL" id="ASPP01017776">
    <property type="protein sequence ID" value="ETO16840.1"/>
    <property type="molecule type" value="Genomic_DNA"/>
</dbReference>
<dbReference type="InterPro" id="IPR050369">
    <property type="entry name" value="RBOH/FRE"/>
</dbReference>
<dbReference type="PANTHER" id="PTHR11972">
    <property type="entry name" value="NADPH OXIDASE"/>
    <property type="match status" value="1"/>
</dbReference>
<dbReference type="GO" id="GO:0005886">
    <property type="term" value="C:plasma membrane"/>
    <property type="evidence" value="ECO:0007669"/>
    <property type="project" value="TreeGrafter"/>
</dbReference>
<sequence length="281" mass="32005">GDGTWTDRLQNFLQAMAPNQTYSEFYHYDGFNKLPKTTGPDGRNLLCVDGPMAAPTQHLGEYGTAMIIAAGIGITPLRATLQSIVYYRFKRGIGHSFPDYAYCFWIVNWEQLDAYRFVIRTLKEIEDELFDMRKKTPQILSKILQVHVFVTSAPKNPTFDGSELLTNGDKQADLAIWGPHYDDLSHDHGRSVGREQAPFTEVDIYRTLYCPQNEPIAMGDIIVHRGRPSWPDMFQPIQQHHSGETIGVMFCGPDIVAKELEVYIYFFFFSLFVVIATCAFV</sequence>
<accession>X6MUR2</accession>
<dbReference type="GO" id="GO:0016491">
    <property type="term" value="F:oxidoreductase activity"/>
    <property type="evidence" value="ECO:0007669"/>
    <property type="project" value="UniProtKB-KW"/>
</dbReference>
<evidence type="ECO:0000259" key="3">
    <source>
        <dbReference type="Pfam" id="PF08030"/>
    </source>
</evidence>
<dbReference type="OrthoDB" id="167398at2759"/>
<comment type="caution">
    <text evidence="4">The sequence shown here is derived from an EMBL/GenBank/DDBJ whole genome shotgun (WGS) entry which is preliminary data.</text>
</comment>
<dbReference type="Pfam" id="PF08030">
    <property type="entry name" value="NAD_binding_6"/>
    <property type="match status" value="1"/>
</dbReference>
<name>X6MUR2_RETFI</name>
<evidence type="ECO:0000313" key="4">
    <source>
        <dbReference type="EMBL" id="ETO16840.1"/>
    </source>
</evidence>
<protein>
    <recommendedName>
        <fullName evidence="3">Ferric reductase NAD binding domain-containing protein</fullName>
    </recommendedName>
</protein>
<keyword evidence="2" id="KW-0472">Membrane</keyword>
<dbReference type="Proteomes" id="UP000023152">
    <property type="component" value="Unassembled WGS sequence"/>
</dbReference>
<feature type="domain" description="Ferric reductase NAD binding" evidence="3">
    <location>
        <begin position="66"/>
        <end position="261"/>
    </location>
</feature>
<keyword evidence="5" id="KW-1185">Reference proteome</keyword>
<dbReference type="InterPro" id="IPR039261">
    <property type="entry name" value="FNR_nucleotide-bd"/>
</dbReference>
<reference evidence="4 5" key="1">
    <citation type="journal article" date="2013" name="Curr. Biol.">
        <title>The Genome of the Foraminiferan Reticulomyxa filosa.</title>
        <authorList>
            <person name="Glockner G."/>
            <person name="Hulsmann N."/>
            <person name="Schleicher M."/>
            <person name="Noegel A.A."/>
            <person name="Eichinger L."/>
            <person name="Gallinger C."/>
            <person name="Pawlowski J."/>
            <person name="Sierra R."/>
            <person name="Euteneuer U."/>
            <person name="Pillet L."/>
            <person name="Moustafa A."/>
            <person name="Platzer M."/>
            <person name="Groth M."/>
            <person name="Szafranski K."/>
            <person name="Schliwa M."/>
        </authorList>
    </citation>
    <scope>NUCLEOTIDE SEQUENCE [LARGE SCALE GENOMIC DNA]</scope>
</reference>
<feature type="transmembrane region" description="Helical" evidence="2">
    <location>
        <begin position="262"/>
        <end position="280"/>
    </location>
</feature>
<organism evidence="4 5">
    <name type="scientific">Reticulomyxa filosa</name>
    <dbReference type="NCBI Taxonomy" id="46433"/>
    <lineage>
        <taxon>Eukaryota</taxon>
        <taxon>Sar</taxon>
        <taxon>Rhizaria</taxon>
        <taxon>Retaria</taxon>
        <taxon>Foraminifera</taxon>
        <taxon>Monothalamids</taxon>
        <taxon>Reticulomyxidae</taxon>
        <taxon>Reticulomyxa</taxon>
    </lineage>
</organism>
<keyword evidence="2" id="KW-1133">Transmembrane helix</keyword>
<evidence type="ECO:0000256" key="2">
    <source>
        <dbReference type="SAM" id="Phobius"/>
    </source>
</evidence>
<feature type="non-terminal residue" evidence="4">
    <location>
        <position position="1"/>
    </location>
</feature>
<dbReference type="InterPro" id="IPR013121">
    <property type="entry name" value="Fe_red_NAD-bd_6"/>
</dbReference>
<gene>
    <name evidence="4" type="ORF">RFI_20496</name>
</gene>
<keyword evidence="2" id="KW-0812">Transmembrane</keyword>
<proteinExistence type="predicted"/>
<evidence type="ECO:0000313" key="5">
    <source>
        <dbReference type="Proteomes" id="UP000023152"/>
    </source>
</evidence>
<evidence type="ECO:0000256" key="1">
    <source>
        <dbReference type="ARBA" id="ARBA00023002"/>
    </source>
</evidence>
<dbReference type="AlphaFoldDB" id="X6MUR2"/>
<dbReference type="PANTHER" id="PTHR11972:SF153">
    <property type="entry name" value="SUPEROXIDE-GENERATING NADPH OXIDASE HEAVY CHAIN SUBUNIT A"/>
    <property type="match status" value="1"/>
</dbReference>
<keyword evidence="1" id="KW-0560">Oxidoreductase</keyword>